<reference evidence="16 17" key="1">
    <citation type="submission" date="2018-06" db="EMBL/GenBank/DDBJ databases">
        <authorList>
            <consortium name="Pathogen Informatics"/>
            <person name="Doyle S."/>
        </authorList>
    </citation>
    <scope>NUCLEOTIDE SEQUENCE [LARGE SCALE GENOMIC DNA]</scope>
    <source>
        <strain evidence="16 17">NCTC10660</strain>
    </source>
</reference>
<evidence type="ECO:0000256" key="11">
    <source>
        <dbReference type="RuleBase" id="RU003357"/>
    </source>
</evidence>
<dbReference type="GO" id="GO:0044718">
    <property type="term" value="P:siderophore transmembrane transport"/>
    <property type="evidence" value="ECO:0007669"/>
    <property type="project" value="TreeGrafter"/>
</dbReference>
<keyword evidence="7 10" id="KW-0472">Membrane</keyword>
<evidence type="ECO:0000256" key="3">
    <source>
        <dbReference type="ARBA" id="ARBA00022448"/>
    </source>
</evidence>
<dbReference type="EMBL" id="UGQW01000002">
    <property type="protein sequence ID" value="STZ66928.1"/>
    <property type="molecule type" value="Genomic_DNA"/>
</dbReference>
<dbReference type="Pfam" id="PF00593">
    <property type="entry name" value="TonB_dep_Rec_b-barrel"/>
    <property type="match status" value="1"/>
</dbReference>
<evidence type="ECO:0000313" key="17">
    <source>
        <dbReference type="Proteomes" id="UP000254927"/>
    </source>
</evidence>
<evidence type="ECO:0000256" key="5">
    <source>
        <dbReference type="ARBA" id="ARBA00022692"/>
    </source>
</evidence>
<evidence type="ECO:0000259" key="14">
    <source>
        <dbReference type="Pfam" id="PF00593"/>
    </source>
</evidence>
<dbReference type="GO" id="GO:0015344">
    <property type="term" value="F:siderophore uptake transmembrane transporter activity"/>
    <property type="evidence" value="ECO:0007669"/>
    <property type="project" value="TreeGrafter"/>
</dbReference>
<comment type="subcellular location">
    <subcellularLocation>
        <location evidence="1 10">Cell outer membrane</location>
        <topology evidence="1 10">Multi-pass membrane protein</topology>
    </subcellularLocation>
</comment>
<dbReference type="InterPro" id="IPR000531">
    <property type="entry name" value="Beta-barrel_TonB"/>
</dbReference>
<name>A0A378TVD8_NEIEL</name>
<dbReference type="PANTHER" id="PTHR30069">
    <property type="entry name" value="TONB-DEPENDENT OUTER MEMBRANE RECEPTOR"/>
    <property type="match status" value="1"/>
</dbReference>
<evidence type="ECO:0000256" key="10">
    <source>
        <dbReference type="PROSITE-ProRule" id="PRU01360"/>
    </source>
</evidence>
<keyword evidence="13" id="KW-0732">Signal</keyword>
<protein>
    <submittedName>
        <fullName evidence="16">TonB-dependent receptor protein</fullName>
    </submittedName>
</protein>
<sequence length="805" mass="90449">MNPSNKIKLSVLLTIAAFPALSYAEDVQTGELPEVTVSGKRPAQSGSRLDSGSKDSLDILDGQKLKSARSTSLGQTVERISGVQNSSFGPGNGTPQIRSLGGTRVKLMENGLGISDTAAFGGNLPTAVHPFMADKITVHKSSTAVLYGGNAIGGAVNVETGQIPDELPEKNWTGKAEVSGGYNTPHTELLSLDGKIGKIAWHVDGINSKISHYRIPGNSKADACYNSVGERHYFPLGKACQFDVQYDFFFNKGYYRYVMQNYLDRGEAWRDMMGLDYADIYRTERPQWGNWAENPLYDPSITSGKGQTVKSITHITPNEHGKLTNSHQHTRNFSVGASYIGSQGYAGIGVSRYLTDYGMPGYSFLRTRSHLDGSLPTNISADQTRWTAEAQYRPNNNWLDNVKTQLAYTDAENRELLADHFVSSIDSRSTQLRVELNHKIGSLVRGSAGLDWKKRRTGGEGIDRLMPDTQSQSYGIFALEKLNYRNWEAEIGSRIGRVSHTPNFNGFKPMRNYGGSLENKQYRYSLNSNQAALSWKPFDAWRIGIRHSRSQRAPEINELFAANRHFAVFANESGNTDLKKETAKTWELSNEFKWKNSTLKAAYYHTAFDNYIYLNDSGAEVEWMPLRYWQQGDTKIRGFELEFTHLFDLNRAGNLEARLFADLVKNYPAENHSSCSPEDSRNREKWLKCVRSHNQGKYMPAMPTSRYGIGLEWSKGNWLLGSSLTRHTAQKRRGRAIYEEPNLGGYNIWDAYLSYTRKLPKDLTLEWFADARNLGNVEARPHNSTLKYLAPLPGRSLRTGLRLNF</sequence>
<dbReference type="PROSITE" id="PS52016">
    <property type="entry name" value="TONB_DEPENDENT_REC_3"/>
    <property type="match status" value="1"/>
</dbReference>
<evidence type="ECO:0000256" key="12">
    <source>
        <dbReference type="SAM" id="MobiDB-lite"/>
    </source>
</evidence>
<gene>
    <name evidence="16" type="ORF">NCTC10660_00395</name>
</gene>
<feature type="chain" id="PRO_5016912559" evidence="13">
    <location>
        <begin position="25"/>
        <end position="805"/>
    </location>
</feature>
<dbReference type="SUPFAM" id="SSF56935">
    <property type="entry name" value="Porins"/>
    <property type="match status" value="1"/>
</dbReference>
<keyword evidence="4 10" id="KW-1134">Transmembrane beta strand</keyword>
<dbReference type="GeneID" id="93351408"/>
<dbReference type="InterPro" id="IPR039426">
    <property type="entry name" value="TonB-dep_rcpt-like"/>
</dbReference>
<accession>A0A378TVD8</accession>
<dbReference type="Gene3D" id="2.170.130.10">
    <property type="entry name" value="TonB-dependent receptor, plug domain"/>
    <property type="match status" value="1"/>
</dbReference>
<evidence type="ECO:0000259" key="15">
    <source>
        <dbReference type="Pfam" id="PF07715"/>
    </source>
</evidence>
<evidence type="ECO:0000256" key="6">
    <source>
        <dbReference type="ARBA" id="ARBA00023077"/>
    </source>
</evidence>
<keyword evidence="3 10" id="KW-0813">Transport</keyword>
<dbReference type="Pfam" id="PF07715">
    <property type="entry name" value="Plug"/>
    <property type="match status" value="1"/>
</dbReference>
<evidence type="ECO:0000256" key="1">
    <source>
        <dbReference type="ARBA" id="ARBA00004571"/>
    </source>
</evidence>
<dbReference type="Gene3D" id="2.40.170.20">
    <property type="entry name" value="TonB-dependent receptor, beta-barrel domain"/>
    <property type="match status" value="1"/>
</dbReference>
<feature type="domain" description="TonB-dependent receptor-like beta-barrel" evidence="14">
    <location>
        <begin position="332"/>
        <end position="774"/>
    </location>
</feature>
<keyword evidence="5 10" id="KW-0812">Transmembrane</keyword>
<evidence type="ECO:0000256" key="2">
    <source>
        <dbReference type="ARBA" id="ARBA00009810"/>
    </source>
</evidence>
<organism evidence="16 17">
    <name type="scientific">Neisseria elongata</name>
    <dbReference type="NCBI Taxonomy" id="495"/>
    <lineage>
        <taxon>Bacteria</taxon>
        <taxon>Pseudomonadati</taxon>
        <taxon>Pseudomonadota</taxon>
        <taxon>Betaproteobacteria</taxon>
        <taxon>Neisseriales</taxon>
        <taxon>Neisseriaceae</taxon>
        <taxon>Neisseria</taxon>
    </lineage>
</organism>
<keyword evidence="9 10" id="KW-0998">Cell outer membrane</keyword>
<dbReference type="InterPro" id="IPR012910">
    <property type="entry name" value="Plug_dom"/>
</dbReference>
<feature type="region of interest" description="Disordered" evidence="12">
    <location>
        <begin position="34"/>
        <end position="56"/>
    </location>
</feature>
<evidence type="ECO:0000256" key="9">
    <source>
        <dbReference type="ARBA" id="ARBA00023237"/>
    </source>
</evidence>
<dbReference type="RefSeq" id="WP_074894427.1">
    <property type="nucleotide sequence ID" value="NZ_CP031252.1"/>
</dbReference>
<feature type="domain" description="TonB-dependent receptor plug" evidence="15">
    <location>
        <begin position="56"/>
        <end position="155"/>
    </location>
</feature>
<feature type="signal peptide" evidence="13">
    <location>
        <begin position="1"/>
        <end position="24"/>
    </location>
</feature>
<dbReference type="InterPro" id="IPR037066">
    <property type="entry name" value="Plug_dom_sf"/>
</dbReference>
<evidence type="ECO:0000256" key="8">
    <source>
        <dbReference type="ARBA" id="ARBA00023170"/>
    </source>
</evidence>
<dbReference type="PANTHER" id="PTHR30069:SF40">
    <property type="entry name" value="TONB-DEPENDENT RECEPTOR NMB0964-RELATED"/>
    <property type="match status" value="1"/>
</dbReference>
<comment type="similarity">
    <text evidence="2 10 11">Belongs to the TonB-dependent receptor family.</text>
</comment>
<evidence type="ECO:0000256" key="7">
    <source>
        <dbReference type="ARBA" id="ARBA00023136"/>
    </source>
</evidence>
<evidence type="ECO:0000256" key="4">
    <source>
        <dbReference type="ARBA" id="ARBA00022452"/>
    </source>
</evidence>
<dbReference type="GO" id="GO:0009279">
    <property type="term" value="C:cell outer membrane"/>
    <property type="evidence" value="ECO:0007669"/>
    <property type="project" value="UniProtKB-SubCell"/>
</dbReference>
<keyword evidence="8 16" id="KW-0675">Receptor</keyword>
<evidence type="ECO:0000256" key="13">
    <source>
        <dbReference type="SAM" id="SignalP"/>
    </source>
</evidence>
<dbReference type="InterPro" id="IPR036942">
    <property type="entry name" value="Beta-barrel_TonB_sf"/>
</dbReference>
<dbReference type="AlphaFoldDB" id="A0A378TVD8"/>
<dbReference type="Proteomes" id="UP000254927">
    <property type="component" value="Unassembled WGS sequence"/>
</dbReference>
<proteinExistence type="inferred from homology"/>
<evidence type="ECO:0000313" key="16">
    <source>
        <dbReference type="EMBL" id="STZ66928.1"/>
    </source>
</evidence>
<keyword evidence="6 11" id="KW-0798">TonB box</keyword>